<name>A0ACB9IWG0_9ASTR</name>
<dbReference type="Proteomes" id="UP001056120">
    <property type="component" value="Linkage Group LG06"/>
</dbReference>
<evidence type="ECO:0000313" key="2">
    <source>
        <dbReference type="Proteomes" id="UP001056120"/>
    </source>
</evidence>
<reference evidence="1 2" key="2">
    <citation type="journal article" date="2022" name="Mol. Ecol. Resour.">
        <title>The genomes of chicory, endive, great burdock and yacon provide insights into Asteraceae paleo-polyploidization history and plant inulin production.</title>
        <authorList>
            <person name="Fan W."/>
            <person name="Wang S."/>
            <person name="Wang H."/>
            <person name="Wang A."/>
            <person name="Jiang F."/>
            <person name="Liu H."/>
            <person name="Zhao H."/>
            <person name="Xu D."/>
            <person name="Zhang Y."/>
        </authorList>
    </citation>
    <scope>NUCLEOTIDE SEQUENCE [LARGE SCALE GENOMIC DNA]</scope>
    <source>
        <strain evidence="2">cv. Yunnan</strain>
        <tissue evidence="1">Leaves</tissue>
    </source>
</reference>
<gene>
    <name evidence="1" type="ORF">L1987_17315</name>
</gene>
<dbReference type="EMBL" id="CM042023">
    <property type="protein sequence ID" value="KAI3812604.1"/>
    <property type="molecule type" value="Genomic_DNA"/>
</dbReference>
<accession>A0ACB9IWG0</accession>
<sequence>MHVLASRDESNDDGNLKVELPADVQEECAKLGAVESAKVKACSILLENLIQLHVSTRYPDSCCLQFVTLESINKSIKDLGERPRTMFKIIVWFDQNAKSKYADFLCLRVPYMVSLIENTLCVGDKEIISIFV</sequence>
<proteinExistence type="predicted"/>
<protein>
    <submittedName>
        <fullName evidence="1">Uncharacterized protein</fullName>
    </submittedName>
</protein>
<comment type="caution">
    <text evidence="1">The sequence shown here is derived from an EMBL/GenBank/DDBJ whole genome shotgun (WGS) entry which is preliminary data.</text>
</comment>
<reference evidence="2" key="1">
    <citation type="journal article" date="2022" name="Mol. Ecol. Resour.">
        <title>The genomes of chicory, endive, great burdock and yacon provide insights into Asteraceae palaeo-polyploidization history and plant inulin production.</title>
        <authorList>
            <person name="Fan W."/>
            <person name="Wang S."/>
            <person name="Wang H."/>
            <person name="Wang A."/>
            <person name="Jiang F."/>
            <person name="Liu H."/>
            <person name="Zhao H."/>
            <person name="Xu D."/>
            <person name="Zhang Y."/>
        </authorList>
    </citation>
    <scope>NUCLEOTIDE SEQUENCE [LARGE SCALE GENOMIC DNA]</scope>
    <source>
        <strain evidence="2">cv. Yunnan</strain>
    </source>
</reference>
<keyword evidence="2" id="KW-1185">Reference proteome</keyword>
<organism evidence="1 2">
    <name type="scientific">Smallanthus sonchifolius</name>
    <dbReference type="NCBI Taxonomy" id="185202"/>
    <lineage>
        <taxon>Eukaryota</taxon>
        <taxon>Viridiplantae</taxon>
        <taxon>Streptophyta</taxon>
        <taxon>Embryophyta</taxon>
        <taxon>Tracheophyta</taxon>
        <taxon>Spermatophyta</taxon>
        <taxon>Magnoliopsida</taxon>
        <taxon>eudicotyledons</taxon>
        <taxon>Gunneridae</taxon>
        <taxon>Pentapetalae</taxon>
        <taxon>asterids</taxon>
        <taxon>campanulids</taxon>
        <taxon>Asterales</taxon>
        <taxon>Asteraceae</taxon>
        <taxon>Asteroideae</taxon>
        <taxon>Heliantheae alliance</taxon>
        <taxon>Millerieae</taxon>
        <taxon>Smallanthus</taxon>
    </lineage>
</organism>
<evidence type="ECO:0000313" key="1">
    <source>
        <dbReference type="EMBL" id="KAI3812604.1"/>
    </source>
</evidence>